<keyword evidence="5" id="KW-0968">Cytoplasmic vesicle</keyword>
<dbReference type="EMBL" id="JANAWD010000033">
    <property type="protein sequence ID" value="KAJ3490074.1"/>
    <property type="molecule type" value="Genomic_DNA"/>
</dbReference>
<evidence type="ECO:0008006" key="9">
    <source>
        <dbReference type="Google" id="ProtNLM"/>
    </source>
</evidence>
<keyword evidence="8" id="KW-1185">Reference proteome</keyword>
<feature type="transmembrane region" description="Helical" evidence="6">
    <location>
        <begin position="20"/>
        <end position="40"/>
    </location>
</feature>
<dbReference type="InterPro" id="IPR019013">
    <property type="entry name" value="Vma21"/>
</dbReference>
<evidence type="ECO:0000313" key="7">
    <source>
        <dbReference type="EMBL" id="KAJ3490074.1"/>
    </source>
</evidence>
<keyword evidence="2" id="KW-0256">Endoplasmic reticulum</keyword>
<name>A0AAD5V9X9_9APHY</name>
<feature type="transmembrane region" description="Helical" evidence="6">
    <location>
        <begin position="52"/>
        <end position="71"/>
    </location>
</feature>
<sequence length="94" mass="10046">MSDQIAAARIADQADQGRVLAKLIAFTLALGILPLTSYFVSEKYIWEGNSTFAAVTAIVAANLVLVAYIIVSIQEENRAASSTAPSEVETKKTQ</sequence>
<comment type="caution">
    <text evidence="7">The sequence shown here is derived from an EMBL/GenBank/DDBJ whole genome shotgun (WGS) entry which is preliminary data.</text>
</comment>
<evidence type="ECO:0000256" key="6">
    <source>
        <dbReference type="SAM" id="Phobius"/>
    </source>
</evidence>
<dbReference type="GO" id="GO:0031410">
    <property type="term" value="C:cytoplasmic vesicle"/>
    <property type="evidence" value="ECO:0007669"/>
    <property type="project" value="UniProtKB-KW"/>
</dbReference>
<proteinExistence type="predicted"/>
<evidence type="ECO:0000256" key="5">
    <source>
        <dbReference type="ARBA" id="ARBA00023329"/>
    </source>
</evidence>
<evidence type="ECO:0000313" key="8">
    <source>
        <dbReference type="Proteomes" id="UP001212997"/>
    </source>
</evidence>
<keyword evidence="1 6" id="KW-0812">Transmembrane</keyword>
<accession>A0AAD5V9X9</accession>
<dbReference type="AlphaFoldDB" id="A0AAD5V9X9"/>
<evidence type="ECO:0000256" key="3">
    <source>
        <dbReference type="ARBA" id="ARBA00022989"/>
    </source>
</evidence>
<evidence type="ECO:0000256" key="1">
    <source>
        <dbReference type="ARBA" id="ARBA00022692"/>
    </source>
</evidence>
<dbReference type="GO" id="GO:0070072">
    <property type="term" value="P:vacuolar proton-transporting V-type ATPase complex assembly"/>
    <property type="evidence" value="ECO:0007669"/>
    <property type="project" value="InterPro"/>
</dbReference>
<reference evidence="7" key="1">
    <citation type="submission" date="2022-07" db="EMBL/GenBank/DDBJ databases">
        <title>Genome Sequence of Physisporinus lineatus.</title>
        <authorList>
            <person name="Buettner E."/>
        </authorList>
    </citation>
    <scope>NUCLEOTIDE SEQUENCE</scope>
    <source>
        <strain evidence="7">VT162</strain>
    </source>
</reference>
<keyword evidence="3 6" id="KW-1133">Transmembrane helix</keyword>
<organism evidence="7 8">
    <name type="scientific">Meripilus lineatus</name>
    <dbReference type="NCBI Taxonomy" id="2056292"/>
    <lineage>
        <taxon>Eukaryota</taxon>
        <taxon>Fungi</taxon>
        <taxon>Dikarya</taxon>
        <taxon>Basidiomycota</taxon>
        <taxon>Agaricomycotina</taxon>
        <taxon>Agaricomycetes</taxon>
        <taxon>Polyporales</taxon>
        <taxon>Meripilaceae</taxon>
        <taxon>Meripilus</taxon>
    </lineage>
</organism>
<evidence type="ECO:0000256" key="4">
    <source>
        <dbReference type="ARBA" id="ARBA00023136"/>
    </source>
</evidence>
<dbReference type="Proteomes" id="UP001212997">
    <property type="component" value="Unassembled WGS sequence"/>
</dbReference>
<evidence type="ECO:0000256" key="2">
    <source>
        <dbReference type="ARBA" id="ARBA00022824"/>
    </source>
</evidence>
<gene>
    <name evidence="7" type="ORF">NLI96_g1692</name>
</gene>
<keyword evidence="4 6" id="KW-0472">Membrane</keyword>
<protein>
    <recommendedName>
        <fullName evidence="9">Vacuolar ATPase assembly integral membrane protein VMA21</fullName>
    </recommendedName>
</protein>
<dbReference type="Pfam" id="PF09446">
    <property type="entry name" value="VMA21"/>
    <property type="match status" value="1"/>
</dbReference>